<evidence type="ECO:0000256" key="2">
    <source>
        <dbReference type="ARBA" id="ARBA00009172"/>
    </source>
</evidence>
<dbReference type="InterPro" id="IPR051617">
    <property type="entry name" value="UNC-93-like_regulator"/>
</dbReference>
<evidence type="ECO:0000256" key="6">
    <source>
        <dbReference type="ARBA" id="ARBA00023180"/>
    </source>
</evidence>
<dbReference type="SUPFAM" id="SSF103473">
    <property type="entry name" value="MFS general substrate transporter"/>
    <property type="match status" value="1"/>
</dbReference>
<organism evidence="10 11">
    <name type="scientific">Ditylenchus destructor</name>
    <dbReference type="NCBI Taxonomy" id="166010"/>
    <lineage>
        <taxon>Eukaryota</taxon>
        <taxon>Metazoa</taxon>
        <taxon>Ecdysozoa</taxon>
        <taxon>Nematoda</taxon>
        <taxon>Chromadorea</taxon>
        <taxon>Rhabditida</taxon>
        <taxon>Tylenchina</taxon>
        <taxon>Tylenchomorpha</taxon>
        <taxon>Sphaerularioidea</taxon>
        <taxon>Anguinidae</taxon>
        <taxon>Anguininae</taxon>
        <taxon>Ditylenchus</taxon>
    </lineage>
</organism>
<feature type="transmembrane region" description="Helical" evidence="9">
    <location>
        <begin position="172"/>
        <end position="190"/>
    </location>
</feature>
<proteinExistence type="inferred from homology"/>
<dbReference type="EMBL" id="JAKKPZ010000714">
    <property type="protein sequence ID" value="KAI1692798.1"/>
    <property type="molecule type" value="Genomic_DNA"/>
</dbReference>
<comment type="similarity">
    <text evidence="2">Belongs to the unc-93 family.</text>
</comment>
<evidence type="ECO:0000256" key="7">
    <source>
        <dbReference type="ARBA" id="ARBA00040302"/>
    </source>
</evidence>
<feature type="transmembrane region" description="Helical" evidence="9">
    <location>
        <begin position="344"/>
        <end position="367"/>
    </location>
</feature>
<feature type="transmembrane region" description="Helical" evidence="9">
    <location>
        <begin position="402"/>
        <end position="423"/>
    </location>
</feature>
<keyword evidence="4 9" id="KW-1133">Transmembrane helix</keyword>
<evidence type="ECO:0000256" key="5">
    <source>
        <dbReference type="ARBA" id="ARBA00023136"/>
    </source>
</evidence>
<evidence type="ECO:0000256" key="1">
    <source>
        <dbReference type="ARBA" id="ARBA00004141"/>
    </source>
</evidence>
<feature type="transmembrane region" description="Helical" evidence="9">
    <location>
        <begin position="138"/>
        <end position="160"/>
    </location>
</feature>
<keyword evidence="5 9" id="KW-0472">Membrane</keyword>
<dbReference type="Gene3D" id="1.20.1250.20">
    <property type="entry name" value="MFS general substrate transporter like domains"/>
    <property type="match status" value="1"/>
</dbReference>
<accession>A0AAD4MFL2</accession>
<dbReference type="AlphaFoldDB" id="A0AAD4MFL2"/>
<feature type="transmembrane region" description="Helical" evidence="9">
    <location>
        <begin position="231"/>
        <end position="251"/>
    </location>
</feature>
<keyword evidence="11" id="KW-1185">Reference proteome</keyword>
<feature type="transmembrane region" description="Helical" evidence="9">
    <location>
        <begin position="101"/>
        <end position="118"/>
    </location>
</feature>
<comment type="subcellular location">
    <subcellularLocation>
        <location evidence="1">Membrane</location>
        <topology evidence="1">Multi-pass membrane protein</topology>
    </subcellularLocation>
</comment>
<evidence type="ECO:0000256" key="8">
    <source>
        <dbReference type="ARBA" id="ARBA00041910"/>
    </source>
</evidence>
<gene>
    <name evidence="10" type="ORF">DdX_21037</name>
</gene>
<dbReference type="InterPro" id="IPR010291">
    <property type="entry name" value="Ion_channel_UNC-93"/>
</dbReference>
<comment type="caution">
    <text evidence="10">The sequence shown here is derived from an EMBL/GenBank/DDBJ whole genome shotgun (WGS) entry which is preliminary data.</text>
</comment>
<keyword evidence="3 9" id="KW-0812">Transmembrane</keyword>
<feature type="transmembrane region" description="Helical" evidence="9">
    <location>
        <begin position="304"/>
        <end position="324"/>
    </location>
</feature>
<feature type="transmembrane region" description="Helical" evidence="9">
    <location>
        <begin position="77"/>
        <end position="95"/>
    </location>
</feature>
<dbReference type="Pfam" id="PF05978">
    <property type="entry name" value="UNC-93"/>
    <property type="match status" value="1"/>
</dbReference>
<evidence type="ECO:0000313" key="11">
    <source>
        <dbReference type="Proteomes" id="UP001201812"/>
    </source>
</evidence>
<feature type="transmembrane region" description="Helical" evidence="9">
    <location>
        <begin position="7"/>
        <end position="28"/>
    </location>
</feature>
<feature type="transmembrane region" description="Helical" evidence="9">
    <location>
        <begin position="379"/>
        <end position="396"/>
    </location>
</feature>
<dbReference type="Proteomes" id="UP001201812">
    <property type="component" value="Unassembled WGS sequence"/>
</dbReference>
<evidence type="ECO:0000256" key="3">
    <source>
        <dbReference type="ARBA" id="ARBA00022692"/>
    </source>
</evidence>
<dbReference type="GO" id="GO:0016020">
    <property type="term" value="C:membrane"/>
    <property type="evidence" value="ECO:0007669"/>
    <property type="project" value="UniProtKB-SubCell"/>
</dbReference>
<dbReference type="PANTHER" id="PTHR23294:SF0">
    <property type="entry name" value="UNC93-LIKE PROTEIN MFSD11"/>
    <property type="match status" value="1"/>
</dbReference>
<reference evidence="10" key="1">
    <citation type="submission" date="2022-01" db="EMBL/GenBank/DDBJ databases">
        <title>Genome Sequence Resource for Two Populations of Ditylenchus destructor, the Migratory Endoparasitic Phytonematode.</title>
        <authorList>
            <person name="Zhang H."/>
            <person name="Lin R."/>
            <person name="Xie B."/>
        </authorList>
    </citation>
    <scope>NUCLEOTIDE SEQUENCE</scope>
    <source>
        <strain evidence="10">BazhouSP</strain>
    </source>
</reference>
<evidence type="ECO:0000313" key="10">
    <source>
        <dbReference type="EMBL" id="KAI1692798.1"/>
    </source>
</evidence>
<evidence type="ECO:0000256" key="9">
    <source>
        <dbReference type="SAM" id="Phobius"/>
    </source>
</evidence>
<sequence length="448" mass="49664">MNSFTLNVVQLGIGFFLIFFAFFSESFIQESVVDHYAGRTDLVHKHDGYTSLAIIYGAFVISAWIAAPIVSWLNARWALAFAAVTYVLFQMGFLFINRTYLFVSSVFVGLGAAVIWTAQGKYISLNSTEQTASKHVSIFWVTSQSCFALGGVFLFFVFQYWDSFEENTVRTIYGVFTAFSLIGAIILAFLRLPTCPPGQTQEDGSVIPKDIPLTHAQMFYSTLKLATSKRMLVLAVCLAYTGLQLSFWSGIYPTCISFTQKLGSNTKGLIALNLIAQGVAEAIAAVVCICLNNSTRFKVSRVNIICFGTLSHVVAYCIIGLSFPALAPLYETDGSGMFEPRTEIALFCGFLLGLGDACWNMQMFAFLISKYPLRAEQAFSLYMFFQALAASVSFFYSKFLELHWHSLILIAAVLLACICFSIAERIRDEDEEAEDGVKSAEYDKLAIS</sequence>
<dbReference type="PANTHER" id="PTHR23294">
    <property type="entry name" value="ET TRANSLATION PRODUCT-RELATED"/>
    <property type="match status" value="1"/>
</dbReference>
<name>A0AAD4MFL2_9BILA</name>
<evidence type="ECO:0000256" key="4">
    <source>
        <dbReference type="ARBA" id="ARBA00022989"/>
    </source>
</evidence>
<protein>
    <recommendedName>
        <fullName evidence="7">UNC93-like protein MFSD11</fullName>
    </recommendedName>
    <alternativeName>
        <fullName evidence="8">Major facilitator superfamily domain-containing protein 11</fullName>
    </alternativeName>
</protein>
<feature type="transmembrane region" description="Helical" evidence="9">
    <location>
        <begin position="48"/>
        <end position="70"/>
    </location>
</feature>
<dbReference type="InterPro" id="IPR036259">
    <property type="entry name" value="MFS_trans_sf"/>
</dbReference>
<feature type="transmembrane region" description="Helical" evidence="9">
    <location>
        <begin position="271"/>
        <end position="292"/>
    </location>
</feature>
<keyword evidence="6" id="KW-0325">Glycoprotein</keyword>